<dbReference type="PROSITE" id="PS51192">
    <property type="entry name" value="HELICASE_ATP_BIND_1"/>
    <property type="match status" value="1"/>
</dbReference>
<dbReference type="Proteomes" id="UP000500686">
    <property type="component" value="Chromosome"/>
</dbReference>
<dbReference type="Pfam" id="PF00176">
    <property type="entry name" value="SNF2-rel_dom"/>
    <property type="match status" value="1"/>
</dbReference>
<reference evidence="3 4" key="1">
    <citation type="submission" date="2020-05" db="EMBL/GenBank/DDBJ databases">
        <title>Novel Mycoplasma species detected in Mirounga angustirostris (northern elephant seal) from the USA.</title>
        <authorList>
            <person name="Volokhov D.V."/>
        </authorList>
    </citation>
    <scope>NUCLEOTIDE SEQUENCE [LARGE SCALE GENOMIC DNA]</scope>
    <source>
        <strain evidence="3 4">Mirounga ES2806-GEN</strain>
    </source>
</reference>
<dbReference type="GO" id="GO:0005524">
    <property type="term" value="F:ATP binding"/>
    <property type="evidence" value="ECO:0007669"/>
    <property type="project" value="InterPro"/>
</dbReference>
<dbReference type="EMBL" id="CP053096">
    <property type="protein sequence ID" value="QJR43655.1"/>
    <property type="molecule type" value="Genomic_DNA"/>
</dbReference>
<name>A0A6M4JB93_9MOLU</name>
<proteinExistence type="predicted"/>
<keyword evidence="4" id="KW-1185">Reference proteome</keyword>
<dbReference type="InterPro" id="IPR014001">
    <property type="entry name" value="Helicase_ATP-bd"/>
</dbReference>
<dbReference type="GO" id="GO:0031297">
    <property type="term" value="P:replication fork processing"/>
    <property type="evidence" value="ECO:0007669"/>
    <property type="project" value="TreeGrafter"/>
</dbReference>
<dbReference type="KEGG" id="mmir:HLA87_02555"/>
<keyword evidence="3" id="KW-0067">ATP-binding</keyword>
<keyword evidence="3" id="KW-0347">Helicase</keyword>
<dbReference type="InterPro" id="IPR027417">
    <property type="entry name" value="P-loop_NTPase"/>
</dbReference>
<dbReference type="GO" id="GO:0016787">
    <property type="term" value="F:hydrolase activity"/>
    <property type="evidence" value="ECO:0007669"/>
    <property type="project" value="UniProtKB-KW"/>
</dbReference>
<evidence type="ECO:0000259" key="2">
    <source>
        <dbReference type="PROSITE" id="PS51192"/>
    </source>
</evidence>
<accession>A0A6M4JB93</accession>
<dbReference type="InterPro" id="IPR000330">
    <property type="entry name" value="SNF2_N"/>
</dbReference>
<keyword evidence="3" id="KW-0547">Nucleotide-binding</keyword>
<dbReference type="SUPFAM" id="SSF52540">
    <property type="entry name" value="P-loop containing nucleoside triphosphate hydrolases"/>
    <property type="match status" value="2"/>
</dbReference>
<sequence>MTKQLYEYQKQAVAKALSHDRFLLALDMGLGKTLCACTWLLNVIKSQQDSKINSVIVCDSIKLSDWKNELIDVGIENVKVVDKVKSLKEFKDFDKQRGLVYVISYGKLTNALGSDKELMTSDFNLIIDESQALKNKSSKRTLRLLSRSKYIKKLLLLSGDPISTGYVNLWPQMKILQSFVDGFSYWDFERSFCKVETSYGQHGSFKSINGYKNTDELMQILYKKAYFLKTEEVQELPKKRTFQVETQPSSYYKKVEKGNSLITSNFNFTSDSIIKQYHGLRQLASGVIKDDSGQFQLIDNGKLDRLKDLIESSTYNFTLFYNYRAEAYYIKELCKSLDINVFEINGKHNDLEKVLNCVERFIVLIHYASGARGVDGLQFKVFNQIYYSPPNSGEMFRQSLKRVHRIGQSKCVNYYFFHNKNTIETHVYECLKQHKDYSIELFKHYLNERRNE</sequence>
<dbReference type="GO" id="GO:0006281">
    <property type="term" value="P:DNA repair"/>
    <property type="evidence" value="ECO:0007669"/>
    <property type="project" value="TreeGrafter"/>
</dbReference>
<dbReference type="GO" id="GO:0004386">
    <property type="term" value="F:helicase activity"/>
    <property type="evidence" value="ECO:0007669"/>
    <property type="project" value="UniProtKB-KW"/>
</dbReference>
<evidence type="ECO:0000313" key="3">
    <source>
        <dbReference type="EMBL" id="QJR43655.1"/>
    </source>
</evidence>
<dbReference type="RefSeq" id="WP_171111629.1">
    <property type="nucleotide sequence ID" value="NZ_CP053096.1"/>
</dbReference>
<organism evidence="3 4">
    <name type="scientific">Mycoplasma miroungigenitalium</name>
    <dbReference type="NCBI Taxonomy" id="754515"/>
    <lineage>
        <taxon>Bacteria</taxon>
        <taxon>Bacillati</taxon>
        <taxon>Mycoplasmatota</taxon>
        <taxon>Mollicutes</taxon>
        <taxon>Mycoplasmataceae</taxon>
        <taxon>Mycoplasma</taxon>
    </lineage>
</organism>
<dbReference type="PANTHER" id="PTHR45766">
    <property type="entry name" value="DNA ANNEALING HELICASE AND ENDONUCLEASE ZRANB3 FAMILY MEMBER"/>
    <property type="match status" value="1"/>
</dbReference>
<dbReference type="PANTHER" id="PTHR45766:SF6">
    <property type="entry name" value="SWI_SNF-RELATED MATRIX-ASSOCIATED ACTIN-DEPENDENT REGULATOR OF CHROMATIN SUBFAMILY A-LIKE PROTEIN 1"/>
    <property type="match status" value="1"/>
</dbReference>
<dbReference type="AlphaFoldDB" id="A0A6M4JB93"/>
<keyword evidence="1" id="KW-0378">Hydrolase</keyword>
<protein>
    <submittedName>
        <fullName evidence="3">DEAD/DEAH box helicase family protein</fullName>
    </submittedName>
</protein>
<dbReference type="SMART" id="SM00487">
    <property type="entry name" value="DEXDc"/>
    <property type="match status" value="1"/>
</dbReference>
<dbReference type="Gene3D" id="3.40.50.300">
    <property type="entry name" value="P-loop containing nucleotide triphosphate hydrolases"/>
    <property type="match status" value="2"/>
</dbReference>
<gene>
    <name evidence="3" type="ORF">HLA87_02555</name>
</gene>
<feature type="domain" description="Helicase ATP-binding" evidence="2">
    <location>
        <begin position="13"/>
        <end position="179"/>
    </location>
</feature>
<evidence type="ECO:0000313" key="4">
    <source>
        <dbReference type="Proteomes" id="UP000500686"/>
    </source>
</evidence>
<evidence type="ECO:0000256" key="1">
    <source>
        <dbReference type="ARBA" id="ARBA00022801"/>
    </source>
</evidence>